<sequence>AFRDVPFGLSDEGEGLRAARAGVRLDGRMHSHVLSQIHKIGRADGLVAFSALHPSLPTPTVVVICVAAEHGHGPLHDPQSPSPSIAHLLLPRVQHRRHCCSFCKAIEVTHHL</sequence>
<name>A0AAN4Z7T3_9BILA</name>
<evidence type="ECO:0000313" key="1">
    <source>
        <dbReference type="EMBL" id="GMR36037.1"/>
    </source>
</evidence>
<organism evidence="1 2">
    <name type="scientific">Pristionchus mayeri</name>
    <dbReference type="NCBI Taxonomy" id="1317129"/>
    <lineage>
        <taxon>Eukaryota</taxon>
        <taxon>Metazoa</taxon>
        <taxon>Ecdysozoa</taxon>
        <taxon>Nematoda</taxon>
        <taxon>Chromadorea</taxon>
        <taxon>Rhabditida</taxon>
        <taxon>Rhabditina</taxon>
        <taxon>Diplogasteromorpha</taxon>
        <taxon>Diplogasteroidea</taxon>
        <taxon>Neodiplogasteridae</taxon>
        <taxon>Pristionchus</taxon>
    </lineage>
</organism>
<keyword evidence="2" id="KW-1185">Reference proteome</keyword>
<dbReference type="AlphaFoldDB" id="A0AAN4Z7T3"/>
<evidence type="ECO:0000313" key="2">
    <source>
        <dbReference type="Proteomes" id="UP001328107"/>
    </source>
</evidence>
<feature type="non-terminal residue" evidence="1">
    <location>
        <position position="1"/>
    </location>
</feature>
<feature type="non-terminal residue" evidence="1">
    <location>
        <position position="112"/>
    </location>
</feature>
<protein>
    <submittedName>
        <fullName evidence="1">Uncharacterized protein</fullName>
    </submittedName>
</protein>
<reference evidence="2" key="1">
    <citation type="submission" date="2022-10" db="EMBL/GenBank/DDBJ databases">
        <title>Genome assembly of Pristionchus species.</title>
        <authorList>
            <person name="Yoshida K."/>
            <person name="Sommer R.J."/>
        </authorList>
    </citation>
    <scope>NUCLEOTIDE SEQUENCE [LARGE SCALE GENOMIC DNA]</scope>
    <source>
        <strain evidence="2">RS5460</strain>
    </source>
</reference>
<dbReference type="Proteomes" id="UP001328107">
    <property type="component" value="Unassembled WGS sequence"/>
</dbReference>
<accession>A0AAN4Z7T3</accession>
<gene>
    <name evidence="1" type="ORF">PMAYCL1PPCAC_06231</name>
</gene>
<proteinExistence type="predicted"/>
<dbReference type="EMBL" id="BTRK01000002">
    <property type="protein sequence ID" value="GMR36037.1"/>
    <property type="molecule type" value="Genomic_DNA"/>
</dbReference>
<comment type="caution">
    <text evidence="1">The sequence shown here is derived from an EMBL/GenBank/DDBJ whole genome shotgun (WGS) entry which is preliminary data.</text>
</comment>